<gene>
    <name evidence="2" type="ORF">K6T50_12365</name>
</gene>
<accession>A0A8T8WB69</accession>
<dbReference type="GeneID" id="67178949"/>
<keyword evidence="1" id="KW-0472">Membrane</keyword>
<sequence>MAVEFSPNGRGMIVVIALLATAVIWSQTSGSPLTLLVIASVIAVAALLTWGLGTRVMRRVGGMR</sequence>
<keyword evidence="1" id="KW-1133">Transmembrane helix</keyword>
<reference evidence="2 3" key="1">
    <citation type="journal article" date="2021" name="Int. J. Syst. Evol. Microbiol.">
        <title>Halobaculum halophilum sp. nov. and Halobaculum salinum sp. nov., isolated from salt lake and saline soil.</title>
        <authorList>
            <person name="Cui H.L."/>
            <person name="Shi X.W."/>
            <person name="Yin X.M."/>
            <person name="Yang X.Y."/>
            <person name="Hou J."/>
            <person name="Zhu L."/>
        </authorList>
    </citation>
    <scope>NUCLEOTIDE SEQUENCE [LARGE SCALE GENOMIC DNA]</scope>
    <source>
        <strain evidence="2 3">NBRC 109044</strain>
    </source>
</reference>
<organism evidence="2 3">
    <name type="scientific">Halobaculum magnesiiphilum</name>
    <dbReference type="NCBI Taxonomy" id="1017351"/>
    <lineage>
        <taxon>Archaea</taxon>
        <taxon>Methanobacteriati</taxon>
        <taxon>Methanobacteriota</taxon>
        <taxon>Stenosarchaea group</taxon>
        <taxon>Halobacteria</taxon>
        <taxon>Halobacteriales</taxon>
        <taxon>Haloferacaceae</taxon>
        <taxon>Halobaculum</taxon>
    </lineage>
</organism>
<keyword evidence="1" id="KW-0812">Transmembrane</keyword>
<dbReference type="Proteomes" id="UP000826254">
    <property type="component" value="Chromosome"/>
</dbReference>
<name>A0A8T8WB69_9EURY</name>
<evidence type="ECO:0000256" key="1">
    <source>
        <dbReference type="SAM" id="Phobius"/>
    </source>
</evidence>
<evidence type="ECO:0000313" key="3">
    <source>
        <dbReference type="Proteomes" id="UP000826254"/>
    </source>
</evidence>
<proteinExistence type="predicted"/>
<evidence type="ECO:0000313" key="2">
    <source>
        <dbReference type="EMBL" id="QZP37077.1"/>
    </source>
</evidence>
<dbReference type="EMBL" id="CP081958">
    <property type="protein sequence ID" value="QZP37077.1"/>
    <property type="molecule type" value="Genomic_DNA"/>
</dbReference>
<dbReference type="AlphaFoldDB" id="A0A8T8WB69"/>
<dbReference type="KEGG" id="hmp:K6T50_12365"/>
<feature type="transmembrane region" description="Helical" evidence="1">
    <location>
        <begin position="34"/>
        <end position="54"/>
    </location>
</feature>
<dbReference type="RefSeq" id="WP_222606892.1">
    <property type="nucleotide sequence ID" value="NZ_CP081958.1"/>
</dbReference>
<keyword evidence="3" id="KW-1185">Reference proteome</keyword>
<protein>
    <submittedName>
        <fullName evidence="2">Uncharacterized protein</fullName>
    </submittedName>
</protein>
<feature type="transmembrane region" description="Helical" evidence="1">
    <location>
        <begin position="12"/>
        <end position="28"/>
    </location>
</feature>